<evidence type="ECO:0000313" key="1">
    <source>
        <dbReference type="EMBL" id="KKL14035.1"/>
    </source>
</evidence>
<gene>
    <name evidence="1" type="ORF">LCGC14_2519800</name>
</gene>
<dbReference type="EMBL" id="LAZR01040622">
    <property type="protein sequence ID" value="KKL14035.1"/>
    <property type="molecule type" value="Genomic_DNA"/>
</dbReference>
<proteinExistence type="predicted"/>
<reference evidence="1" key="1">
    <citation type="journal article" date="2015" name="Nature">
        <title>Complex archaea that bridge the gap between prokaryotes and eukaryotes.</title>
        <authorList>
            <person name="Spang A."/>
            <person name="Saw J.H."/>
            <person name="Jorgensen S.L."/>
            <person name="Zaremba-Niedzwiedzka K."/>
            <person name="Martijn J."/>
            <person name="Lind A.E."/>
            <person name="van Eijk R."/>
            <person name="Schleper C."/>
            <person name="Guy L."/>
            <person name="Ettema T.J."/>
        </authorList>
    </citation>
    <scope>NUCLEOTIDE SEQUENCE</scope>
</reference>
<accession>A0A0F9AX48</accession>
<protein>
    <submittedName>
        <fullName evidence="1">Uncharacterized protein</fullName>
    </submittedName>
</protein>
<comment type="caution">
    <text evidence="1">The sequence shown here is derived from an EMBL/GenBank/DDBJ whole genome shotgun (WGS) entry which is preliminary data.</text>
</comment>
<sequence>MDEIIKNPKKLKNVKEISIKYLLTTTLAEKYSLNKIDLKKINEFIKILDEMDNPEFVVLLIRLCSQYTKDKKDGTSRFVKEFGTSKELKMAVFDKYLKYL</sequence>
<dbReference type="AlphaFoldDB" id="A0A0F9AX48"/>
<name>A0A0F9AX48_9ZZZZ</name>
<organism evidence="1">
    <name type="scientific">marine sediment metagenome</name>
    <dbReference type="NCBI Taxonomy" id="412755"/>
    <lineage>
        <taxon>unclassified sequences</taxon>
        <taxon>metagenomes</taxon>
        <taxon>ecological metagenomes</taxon>
    </lineage>
</organism>